<accession>A0AAV6VUF7</accession>
<organism evidence="1 2">
    <name type="scientific">Oedothorax gibbosus</name>
    <dbReference type="NCBI Taxonomy" id="931172"/>
    <lineage>
        <taxon>Eukaryota</taxon>
        <taxon>Metazoa</taxon>
        <taxon>Ecdysozoa</taxon>
        <taxon>Arthropoda</taxon>
        <taxon>Chelicerata</taxon>
        <taxon>Arachnida</taxon>
        <taxon>Araneae</taxon>
        <taxon>Araneomorphae</taxon>
        <taxon>Entelegynae</taxon>
        <taxon>Araneoidea</taxon>
        <taxon>Linyphiidae</taxon>
        <taxon>Erigoninae</taxon>
        <taxon>Oedothorax</taxon>
    </lineage>
</organism>
<sequence length="83" mass="9684">MVTRFRPIHTPPRTKEQDINGTWNCHQEESSFSEIKIRSVGGWNRLAPLVPQEKRPQNATNKCQTRSGRVRSVYLRSSNYTVR</sequence>
<dbReference type="Proteomes" id="UP000827092">
    <property type="component" value="Unassembled WGS sequence"/>
</dbReference>
<reference evidence="1 2" key="1">
    <citation type="journal article" date="2022" name="Nat. Ecol. Evol.">
        <title>A masculinizing supergene underlies an exaggerated male reproductive morph in a spider.</title>
        <authorList>
            <person name="Hendrickx F."/>
            <person name="De Corte Z."/>
            <person name="Sonet G."/>
            <person name="Van Belleghem S.M."/>
            <person name="Kostlbacher S."/>
            <person name="Vangestel C."/>
        </authorList>
    </citation>
    <scope>NUCLEOTIDE SEQUENCE [LARGE SCALE GENOMIC DNA]</scope>
    <source>
        <strain evidence="1">W744_W776</strain>
    </source>
</reference>
<evidence type="ECO:0000313" key="2">
    <source>
        <dbReference type="Proteomes" id="UP000827092"/>
    </source>
</evidence>
<comment type="caution">
    <text evidence="1">The sequence shown here is derived from an EMBL/GenBank/DDBJ whole genome shotgun (WGS) entry which is preliminary data.</text>
</comment>
<dbReference type="EMBL" id="JAFNEN010000015">
    <property type="protein sequence ID" value="KAG8200577.1"/>
    <property type="molecule type" value="Genomic_DNA"/>
</dbReference>
<proteinExistence type="predicted"/>
<evidence type="ECO:0000313" key="1">
    <source>
        <dbReference type="EMBL" id="KAG8200577.1"/>
    </source>
</evidence>
<keyword evidence="2" id="KW-1185">Reference proteome</keyword>
<gene>
    <name evidence="1" type="ORF">JTE90_000648</name>
</gene>
<dbReference type="AlphaFoldDB" id="A0AAV6VUF7"/>
<name>A0AAV6VUF7_9ARAC</name>
<protein>
    <submittedName>
        <fullName evidence="1">Uncharacterized protein</fullName>
    </submittedName>
</protein>